<dbReference type="SMART" id="SM00267">
    <property type="entry name" value="GGDEF"/>
    <property type="match status" value="1"/>
</dbReference>
<dbReference type="eggNOG" id="COG2199">
    <property type="taxonomic scope" value="Bacteria"/>
</dbReference>
<dbReference type="InterPro" id="IPR029016">
    <property type="entry name" value="GAF-like_dom_sf"/>
</dbReference>
<dbReference type="PANTHER" id="PTHR43155">
    <property type="entry name" value="CYCLIC DI-GMP PHOSPHODIESTERASE PA4108-RELATED"/>
    <property type="match status" value="1"/>
</dbReference>
<gene>
    <name evidence="4" type="ordered locus">Halsa_0538</name>
</gene>
<dbReference type="Pfam" id="PF00990">
    <property type="entry name" value="GGDEF"/>
    <property type="match status" value="1"/>
</dbReference>
<reference evidence="4 5" key="1">
    <citation type="submission" date="2010-11" db="EMBL/GenBank/DDBJ databases">
        <title>Complete sequence of Halanaerobium sp. sapolanicus.</title>
        <authorList>
            <consortium name="US DOE Joint Genome Institute"/>
            <person name="Lucas S."/>
            <person name="Copeland A."/>
            <person name="Lapidus A."/>
            <person name="Cheng J.-F."/>
            <person name="Bruce D."/>
            <person name="Goodwin L."/>
            <person name="Pitluck S."/>
            <person name="Davenport K."/>
            <person name="Detter J.C."/>
            <person name="Han C."/>
            <person name="Tapia R."/>
            <person name="Land M."/>
            <person name="Hauser L."/>
            <person name="Jeffries C."/>
            <person name="Kyrpides N."/>
            <person name="Ivanova N."/>
            <person name="Mikhailova N."/>
            <person name="Begemann M.B."/>
            <person name="Mormile M.R."/>
            <person name="Wall J.D."/>
            <person name="Elias D.A."/>
            <person name="Woyke T."/>
        </authorList>
    </citation>
    <scope>NUCLEOTIDE SEQUENCE [LARGE SCALE GENOMIC DNA]</scope>
    <source>
        <strain evidence="5">sapolanicus</strain>
    </source>
</reference>
<dbReference type="PROSITE" id="PS50112">
    <property type="entry name" value="PAS"/>
    <property type="match status" value="3"/>
</dbReference>
<name>E4RPI3_HALHG</name>
<dbReference type="PANTHER" id="PTHR43155:SF2">
    <property type="entry name" value="CYCLIC DI-GMP PHOSPHODIESTERASE PA4108"/>
    <property type="match status" value="1"/>
</dbReference>
<dbReference type="PROSITE" id="PS50887">
    <property type="entry name" value="GGDEF"/>
    <property type="match status" value="1"/>
</dbReference>
<evidence type="ECO:0000313" key="5">
    <source>
        <dbReference type="Proteomes" id="UP000007434"/>
    </source>
</evidence>
<dbReference type="SUPFAM" id="SSF55781">
    <property type="entry name" value="GAF domain-like"/>
    <property type="match status" value="1"/>
</dbReference>
<dbReference type="eggNOG" id="COG2206">
    <property type="taxonomic scope" value="Bacteria"/>
</dbReference>
<dbReference type="RefSeq" id="WP_013405112.1">
    <property type="nucleotide sequence ID" value="NC_014654.1"/>
</dbReference>
<feature type="domain" description="PAS" evidence="1">
    <location>
        <begin position="17"/>
        <end position="90"/>
    </location>
</feature>
<dbReference type="Pfam" id="PF13487">
    <property type="entry name" value="HD_5"/>
    <property type="match status" value="1"/>
</dbReference>
<dbReference type="SUPFAM" id="SSF109604">
    <property type="entry name" value="HD-domain/PDEase-like"/>
    <property type="match status" value="1"/>
</dbReference>
<evidence type="ECO:0000313" key="4">
    <source>
        <dbReference type="EMBL" id="ADQ14006.1"/>
    </source>
</evidence>
<feature type="domain" description="HD-GYP" evidence="3">
    <location>
        <begin position="724"/>
        <end position="908"/>
    </location>
</feature>
<dbReference type="InterPro" id="IPR000160">
    <property type="entry name" value="GGDEF_dom"/>
</dbReference>
<dbReference type="InterPro" id="IPR000014">
    <property type="entry name" value="PAS"/>
</dbReference>
<reference evidence="4 5" key="2">
    <citation type="journal article" date="2011" name="J. Bacteriol.">
        <title>Complete Genome Sequence of the Haloalkaliphilic, Hydrogen Producing Halanaerobium hydrogenoformans.</title>
        <authorList>
            <person name="Brown S.D."/>
            <person name="Begemann M.B."/>
            <person name="Mormile M.R."/>
            <person name="Wall J.D."/>
            <person name="Han C.S."/>
            <person name="Goodwin L.A."/>
            <person name="Pitluck S."/>
            <person name="Land M.L."/>
            <person name="Hauser L.J."/>
            <person name="Elias D.A."/>
        </authorList>
    </citation>
    <scope>NUCLEOTIDE SEQUENCE [LARGE SCALE GENOMIC DNA]</scope>
    <source>
        <strain evidence="5">sapolanicus</strain>
    </source>
</reference>
<dbReference type="InterPro" id="IPR043128">
    <property type="entry name" value="Rev_trsase/Diguanyl_cyclase"/>
</dbReference>
<feature type="domain" description="GGDEF" evidence="2">
    <location>
        <begin position="604"/>
        <end position="735"/>
    </location>
</feature>
<dbReference type="InterPro" id="IPR037522">
    <property type="entry name" value="HD_GYP_dom"/>
</dbReference>
<dbReference type="SUPFAM" id="SSF55073">
    <property type="entry name" value="Nucleotide cyclase"/>
    <property type="match status" value="1"/>
</dbReference>
<dbReference type="eggNOG" id="COG2202">
    <property type="taxonomic scope" value="Bacteria"/>
</dbReference>
<evidence type="ECO:0000259" key="1">
    <source>
        <dbReference type="PROSITE" id="PS50112"/>
    </source>
</evidence>
<dbReference type="InterPro" id="IPR029787">
    <property type="entry name" value="Nucleotide_cyclase"/>
</dbReference>
<sequence length="908" mass="104277">MGKPKSDFIKKKRKREQIDFLSITLNSIGDGVIVTDKKGKIIKINKVAQNIARFSQKKAKRSHISEVFKMINSKTGKIIKNPLKKIIREGKHLNLANDIKLITKTKQEDYIVDIAANIKDEAGEICGIVFVLRNVKEKCKMRQEIKNKSELFTNAVEESPFSIMLHNDNGEVLKVNQTWQELTGYSEAELPTIDKWLEKAYGKNLDNKDLKEVYNNIKNVSSGEFKISTKKNEQIIWDIKNAYLGLDEDDNKLFISMAVDVTEKKQLDKKIEIFNRIYQSLSSINQLIVNENSLDRLLKKAVQIMTNVAKYDTAWIAELSDNKELLNVKALAGYQCSFLNERKVKLNYGKDDLNIYKNAILKEEAVIIDVDTEKELKGKNCGSTGIFVLKVFDKIWGLLVFCSQEENRFDDKEYALLEELTTDISFGIEKIISNSKQKEYEAKLTKSEKEYRQLVQESPIGIYKTNFSGKVLFINSAIVNMLGFNNAEDLYVHYKDDLKNNFYVNPNKRREFLNRLQQNGVIKGFVCQVYDKNNNIKWIENNARISSEKQEGSTVIEGFISDITERKKRQEKIAYLSLHDDLTGLYNRSYLEDMMKRIDTKRNLPISIIMVDINNFKIINDTYSHSKGDELLKKTAELLNDLCRQEDVVARWGGDEFVILLPDTSLEQSETIIERINVKSTFVYKDIPISLALGAATKTEDEEDLIELLNTAEDRMYTNKLAKRSGGRSMVVSSFLNTLKEKSHETEEHVNRMSIIAEKFAKRLNLSKEKIDRLALLSLLHDIGKVSVPEKILNKVEKLTDEEWEIIKSHPEAGYRILVSIPKFSHIAKDVLYHHERWDGSGYPEGLKGKKTPLLSRVLTIIDSYDVMVSGRPYKKAMSQSEALAEIKRCSGTQFDPELAQEFIKMLS</sequence>
<dbReference type="CDD" id="cd00130">
    <property type="entry name" value="PAS"/>
    <property type="match status" value="2"/>
</dbReference>
<evidence type="ECO:0000259" key="2">
    <source>
        <dbReference type="PROSITE" id="PS50887"/>
    </source>
</evidence>
<dbReference type="PROSITE" id="PS51832">
    <property type="entry name" value="HD_GYP"/>
    <property type="match status" value="1"/>
</dbReference>
<proteinExistence type="predicted"/>
<protein>
    <submittedName>
        <fullName evidence="4">Diguanylate cyclase and metal dependent phosphohydrolase</fullName>
    </submittedName>
</protein>
<dbReference type="NCBIfam" id="TIGR00229">
    <property type="entry name" value="sensory_box"/>
    <property type="match status" value="2"/>
</dbReference>
<dbReference type="SUPFAM" id="SSF55785">
    <property type="entry name" value="PYP-like sensor domain (PAS domain)"/>
    <property type="match status" value="3"/>
</dbReference>
<dbReference type="SMART" id="SM00091">
    <property type="entry name" value="PAS"/>
    <property type="match status" value="3"/>
</dbReference>
<dbReference type="Gene3D" id="3.30.450.20">
    <property type="entry name" value="PAS domain"/>
    <property type="match status" value="3"/>
</dbReference>
<dbReference type="SMART" id="SM00471">
    <property type="entry name" value="HDc"/>
    <property type="match status" value="1"/>
</dbReference>
<dbReference type="NCBIfam" id="TIGR00254">
    <property type="entry name" value="GGDEF"/>
    <property type="match status" value="1"/>
</dbReference>
<dbReference type="InterPro" id="IPR003607">
    <property type="entry name" value="HD/PDEase_dom"/>
</dbReference>
<dbReference type="Gene3D" id="3.30.70.270">
    <property type="match status" value="1"/>
</dbReference>
<evidence type="ECO:0000259" key="3">
    <source>
        <dbReference type="PROSITE" id="PS51832"/>
    </source>
</evidence>
<dbReference type="Proteomes" id="UP000007434">
    <property type="component" value="Chromosome"/>
</dbReference>
<dbReference type="InterPro" id="IPR035965">
    <property type="entry name" value="PAS-like_dom_sf"/>
</dbReference>
<dbReference type="CDD" id="cd01949">
    <property type="entry name" value="GGDEF"/>
    <property type="match status" value="1"/>
</dbReference>
<organism evidence="4 5">
    <name type="scientific">Halanaerobium hydrogeniformans</name>
    <name type="common">Halanaerobium sp. (strain sapolanicus)</name>
    <dbReference type="NCBI Taxonomy" id="656519"/>
    <lineage>
        <taxon>Bacteria</taxon>
        <taxon>Bacillati</taxon>
        <taxon>Bacillota</taxon>
        <taxon>Clostridia</taxon>
        <taxon>Halanaerobiales</taxon>
        <taxon>Halanaerobiaceae</taxon>
        <taxon>Halanaerobium</taxon>
    </lineage>
</organism>
<dbReference type="Gene3D" id="3.30.450.40">
    <property type="match status" value="1"/>
</dbReference>
<dbReference type="Pfam" id="PF13426">
    <property type="entry name" value="PAS_9"/>
    <property type="match status" value="3"/>
</dbReference>
<dbReference type="CDD" id="cd00077">
    <property type="entry name" value="HDc"/>
    <property type="match status" value="1"/>
</dbReference>
<dbReference type="Gene3D" id="1.10.3210.10">
    <property type="entry name" value="Hypothetical protein af1432"/>
    <property type="match status" value="1"/>
</dbReference>
<keyword evidence="5" id="KW-1185">Reference proteome</keyword>
<dbReference type="STRING" id="656519.Halsa_0538"/>
<dbReference type="EMBL" id="CP002304">
    <property type="protein sequence ID" value="ADQ14006.1"/>
    <property type="molecule type" value="Genomic_DNA"/>
</dbReference>
<dbReference type="KEGG" id="has:Halsa_0538"/>
<dbReference type="HOGENOM" id="CLU_008994_0_0_9"/>
<dbReference type="eggNOG" id="COG2203">
    <property type="taxonomic scope" value="Bacteria"/>
</dbReference>
<accession>E4RPI3</accession>
<feature type="domain" description="PAS" evidence="1">
    <location>
        <begin position="447"/>
        <end position="488"/>
    </location>
</feature>
<feature type="domain" description="PAS" evidence="1">
    <location>
        <begin position="148"/>
        <end position="190"/>
    </location>
</feature>
<dbReference type="AlphaFoldDB" id="E4RPI3"/>